<reference evidence="3 4" key="1">
    <citation type="submission" date="2011-08" db="EMBL/GenBank/DDBJ databases">
        <authorList>
            <person name="Liu Z.J."/>
            <person name="Shi F.L."/>
            <person name="Lu J.Q."/>
            <person name="Li M."/>
            <person name="Wang Z.L."/>
        </authorList>
    </citation>
    <scope>NUCLEOTIDE SEQUENCE [LARGE SCALE GENOMIC DNA]</scope>
    <source>
        <strain evidence="3 4">USNM 41457</strain>
    </source>
</reference>
<gene>
    <name evidence="3" type="ORF">EDEG_01667</name>
</gene>
<reference evidence="4" key="2">
    <citation type="submission" date="2015-07" db="EMBL/GenBank/DDBJ databases">
        <title>Contrasting host-pathogen interactions and genome evolution in two generalist and specialist microsporidian pathogens of mosquitoes.</title>
        <authorList>
            <consortium name="The Broad Institute Genomics Platform"/>
            <consortium name="The Broad Institute Genome Sequencing Center for Infectious Disease"/>
            <person name="Cuomo C.A."/>
            <person name="Sanscrainte N.D."/>
            <person name="Goldberg J.M."/>
            <person name="Heiman D."/>
            <person name="Young S."/>
            <person name="Zeng Q."/>
            <person name="Becnel J.J."/>
            <person name="Birren B.W."/>
        </authorList>
    </citation>
    <scope>NUCLEOTIDE SEQUENCE [LARGE SCALE GENOMIC DNA]</scope>
    <source>
        <strain evidence="4">USNM 41457</strain>
    </source>
</reference>
<dbReference type="EMBL" id="AFBI03000025">
    <property type="protein sequence ID" value="EJW04033.1"/>
    <property type="molecule type" value="Genomic_DNA"/>
</dbReference>
<dbReference type="Proteomes" id="UP000003163">
    <property type="component" value="Unassembled WGS sequence"/>
</dbReference>
<evidence type="ECO:0000313" key="4">
    <source>
        <dbReference type="Proteomes" id="UP000003163"/>
    </source>
</evidence>
<dbReference type="VEuPathDB" id="MicrosporidiaDB:EDEG_01667"/>
<sequence>MLNVLFISLLIKEIHCSSKKTADAILSLCIKINNLKDEIVRCERFLQMNDENVIKSHYNRKIQDLDLKNMKNEEQLNSLSINIHLLDPIQAQIRQNQKRDIYQKKMEIISQRSVLIQELNERINTIKKIQTDYKSLTNKYNSLNAELNKLKKI</sequence>
<feature type="signal peptide" evidence="2">
    <location>
        <begin position="1"/>
        <end position="16"/>
    </location>
</feature>
<name>J8ZWG5_EDHAE</name>
<organism evidence="3 4">
    <name type="scientific">Edhazardia aedis (strain USNM 41457)</name>
    <name type="common">Microsporidian parasite</name>
    <dbReference type="NCBI Taxonomy" id="1003232"/>
    <lineage>
        <taxon>Eukaryota</taxon>
        <taxon>Fungi</taxon>
        <taxon>Fungi incertae sedis</taxon>
        <taxon>Microsporidia</taxon>
        <taxon>Edhazardia</taxon>
    </lineage>
</organism>
<dbReference type="HOGENOM" id="CLU_1722339_0_0_1"/>
<evidence type="ECO:0000313" key="3">
    <source>
        <dbReference type="EMBL" id="EJW04033.1"/>
    </source>
</evidence>
<protein>
    <submittedName>
        <fullName evidence="3">Uncharacterized protein</fullName>
    </submittedName>
</protein>
<comment type="caution">
    <text evidence="3">The sequence shown here is derived from an EMBL/GenBank/DDBJ whole genome shotgun (WGS) entry which is preliminary data.</text>
</comment>
<keyword evidence="1" id="KW-0175">Coiled coil</keyword>
<accession>J8ZWG5</accession>
<feature type="coiled-coil region" evidence="1">
    <location>
        <begin position="126"/>
        <end position="153"/>
    </location>
</feature>
<feature type="chain" id="PRO_5003819101" evidence="2">
    <location>
        <begin position="17"/>
        <end position="153"/>
    </location>
</feature>
<keyword evidence="2" id="KW-0732">Signal</keyword>
<dbReference type="InParanoid" id="J8ZWG5"/>
<evidence type="ECO:0000256" key="2">
    <source>
        <dbReference type="SAM" id="SignalP"/>
    </source>
</evidence>
<dbReference type="AlphaFoldDB" id="J8ZWG5"/>
<keyword evidence="4" id="KW-1185">Reference proteome</keyword>
<evidence type="ECO:0000256" key="1">
    <source>
        <dbReference type="SAM" id="Coils"/>
    </source>
</evidence>
<proteinExistence type="predicted"/>